<dbReference type="SMART" id="SM00220">
    <property type="entry name" value="S_TKc"/>
    <property type="match status" value="1"/>
</dbReference>
<dbReference type="Gene3D" id="1.10.510.10">
    <property type="entry name" value="Transferase(Phosphotransferase) domain 1"/>
    <property type="match status" value="1"/>
</dbReference>
<dbReference type="EC" id="2.7.11.1" evidence="2"/>
<dbReference type="PANTHER" id="PTHR24356:SF163">
    <property type="entry name" value="3-PHOSPHOINOSITIDE-DEPENDENT PROTEIN KINASE 1-RELATED"/>
    <property type="match status" value="1"/>
</dbReference>
<dbReference type="InterPro" id="IPR000719">
    <property type="entry name" value="Prot_kinase_dom"/>
</dbReference>
<name>A0A7E4V6U5_PANRE</name>
<dbReference type="PANTHER" id="PTHR24356">
    <property type="entry name" value="SERINE/THREONINE-PROTEIN KINASE"/>
    <property type="match status" value="1"/>
</dbReference>
<evidence type="ECO:0000259" key="14">
    <source>
        <dbReference type="PROSITE" id="PS50011"/>
    </source>
</evidence>
<keyword evidence="4" id="KW-0597">Phosphoprotein</keyword>
<dbReference type="InterPro" id="IPR008271">
    <property type="entry name" value="Ser/Thr_kinase_AS"/>
</dbReference>
<organism evidence="15 16">
    <name type="scientific">Panagrellus redivivus</name>
    <name type="common">Microworm</name>
    <dbReference type="NCBI Taxonomy" id="6233"/>
    <lineage>
        <taxon>Eukaryota</taxon>
        <taxon>Metazoa</taxon>
        <taxon>Ecdysozoa</taxon>
        <taxon>Nematoda</taxon>
        <taxon>Chromadorea</taxon>
        <taxon>Rhabditida</taxon>
        <taxon>Tylenchina</taxon>
        <taxon>Panagrolaimomorpha</taxon>
        <taxon>Panagrolaimoidea</taxon>
        <taxon>Panagrolaimidae</taxon>
        <taxon>Panagrellus</taxon>
    </lineage>
</organism>
<dbReference type="GO" id="GO:0007010">
    <property type="term" value="P:cytoskeleton organization"/>
    <property type="evidence" value="ECO:0007669"/>
    <property type="project" value="UniProtKB-ARBA"/>
</dbReference>
<dbReference type="PROSITE" id="PS00108">
    <property type="entry name" value="PROTEIN_KINASE_ST"/>
    <property type="match status" value="1"/>
</dbReference>
<dbReference type="InterPro" id="IPR011009">
    <property type="entry name" value="Kinase-like_dom_sf"/>
</dbReference>
<comment type="catalytic activity">
    <reaction evidence="10">
        <text>L-seryl-[protein] + ATP = O-phospho-L-seryl-[protein] + ADP + H(+)</text>
        <dbReference type="Rhea" id="RHEA:17989"/>
        <dbReference type="Rhea" id="RHEA-COMP:9863"/>
        <dbReference type="Rhea" id="RHEA-COMP:11604"/>
        <dbReference type="ChEBI" id="CHEBI:15378"/>
        <dbReference type="ChEBI" id="CHEBI:29999"/>
        <dbReference type="ChEBI" id="CHEBI:30616"/>
        <dbReference type="ChEBI" id="CHEBI:83421"/>
        <dbReference type="ChEBI" id="CHEBI:456216"/>
        <dbReference type="EC" id="2.7.11.1"/>
    </reaction>
</comment>
<keyword evidence="6 11" id="KW-0547">Nucleotide-binding</keyword>
<protein>
    <recommendedName>
        <fullName evidence="2">non-specific serine/threonine protein kinase</fullName>
        <ecNumber evidence="2">2.7.11.1</ecNumber>
    </recommendedName>
</protein>
<dbReference type="GO" id="GO:0004674">
    <property type="term" value="F:protein serine/threonine kinase activity"/>
    <property type="evidence" value="ECO:0007669"/>
    <property type="project" value="UniProtKB-KW"/>
</dbReference>
<dbReference type="Proteomes" id="UP000492821">
    <property type="component" value="Unassembled WGS sequence"/>
</dbReference>
<feature type="domain" description="Protein kinase" evidence="14">
    <location>
        <begin position="38"/>
        <end position="323"/>
    </location>
</feature>
<keyword evidence="7" id="KW-0418">Kinase</keyword>
<feature type="region of interest" description="Disordered" evidence="13">
    <location>
        <begin position="192"/>
        <end position="217"/>
    </location>
</feature>
<keyword evidence="5" id="KW-0808">Transferase</keyword>
<dbReference type="Gene3D" id="3.30.200.20">
    <property type="entry name" value="Phosphorylase Kinase, domain 1"/>
    <property type="match status" value="1"/>
</dbReference>
<dbReference type="SUPFAM" id="SSF56112">
    <property type="entry name" value="Protein kinase-like (PK-like)"/>
    <property type="match status" value="1"/>
</dbReference>
<feature type="binding site" evidence="11">
    <location>
        <position position="67"/>
    </location>
    <ligand>
        <name>ATP</name>
        <dbReference type="ChEBI" id="CHEBI:30616"/>
    </ligand>
</feature>
<evidence type="ECO:0000313" key="15">
    <source>
        <dbReference type="Proteomes" id="UP000492821"/>
    </source>
</evidence>
<dbReference type="InterPro" id="IPR050236">
    <property type="entry name" value="Ser_Thr_kinase_AGC"/>
</dbReference>
<keyword evidence="15" id="KW-1185">Reference proteome</keyword>
<evidence type="ECO:0000256" key="6">
    <source>
        <dbReference type="ARBA" id="ARBA00022741"/>
    </source>
</evidence>
<evidence type="ECO:0000256" key="3">
    <source>
        <dbReference type="ARBA" id="ARBA00022527"/>
    </source>
</evidence>
<evidence type="ECO:0000256" key="1">
    <source>
        <dbReference type="ARBA" id="ARBA00010006"/>
    </source>
</evidence>
<dbReference type="InterPro" id="IPR017441">
    <property type="entry name" value="Protein_kinase_ATP_BS"/>
</dbReference>
<evidence type="ECO:0000256" key="5">
    <source>
        <dbReference type="ARBA" id="ARBA00022679"/>
    </source>
</evidence>
<dbReference type="CDD" id="cd05581">
    <property type="entry name" value="STKc_PDK1"/>
    <property type="match status" value="1"/>
</dbReference>
<dbReference type="PROSITE" id="PS50011">
    <property type="entry name" value="PROTEIN_KINASE_DOM"/>
    <property type="match status" value="1"/>
</dbReference>
<dbReference type="FunFam" id="3.30.200.20:FF:000042">
    <property type="entry name" value="Aurora kinase A"/>
    <property type="match status" value="1"/>
</dbReference>
<comment type="catalytic activity">
    <reaction evidence="9">
        <text>L-threonyl-[protein] + ATP = O-phospho-L-threonyl-[protein] + ADP + H(+)</text>
        <dbReference type="Rhea" id="RHEA:46608"/>
        <dbReference type="Rhea" id="RHEA-COMP:11060"/>
        <dbReference type="Rhea" id="RHEA-COMP:11605"/>
        <dbReference type="ChEBI" id="CHEBI:15378"/>
        <dbReference type="ChEBI" id="CHEBI:30013"/>
        <dbReference type="ChEBI" id="CHEBI:30616"/>
        <dbReference type="ChEBI" id="CHEBI:61977"/>
        <dbReference type="ChEBI" id="CHEBI:456216"/>
        <dbReference type="EC" id="2.7.11.1"/>
    </reaction>
</comment>
<feature type="compositionally biased region" description="Pro residues" evidence="13">
    <location>
        <begin position="195"/>
        <end position="204"/>
    </location>
</feature>
<accession>A0A7E4V6U5</accession>
<evidence type="ECO:0000313" key="16">
    <source>
        <dbReference type="WBParaSite" id="Pan_g17266.t1"/>
    </source>
</evidence>
<evidence type="ECO:0000256" key="9">
    <source>
        <dbReference type="ARBA" id="ARBA00047899"/>
    </source>
</evidence>
<reference evidence="15" key="1">
    <citation type="journal article" date="2013" name="Genetics">
        <title>The draft genome and transcriptome of Panagrellus redivivus are shaped by the harsh demands of a free-living lifestyle.</title>
        <authorList>
            <person name="Srinivasan J."/>
            <person name="Dillman A.R."/>
            <person name="Macchietto M.G."/>
            <person name="Heikkinen L."/>
            <person name="Lakso M."/>
            <person name="Fracchia K.M."/>
            <person name="Antoshechkin I."/>
            <person name="Mortazavi A."/>
            <person name="Wong G."/>
            <person name="Sternberg P.W."/>
        </authorList>
    </citation>
    <scope>NUCLEOTIDE SEQUENCE [LARGE SCALE GENOMIC DNA]</scope>
    <source>
        <strain evidence="15">MT8872</strain>
    </source>
</reference>
<evidence type="ECO:0000256" key="8">
    <source>
        <dbReference type="ARBA" id="ARBA00022840"/>
    </source>
</evidence>
<evidence type="ECO:0000256" key="2">
    <source>
        <dbReference type="ARBA" id="ARBA00012513"/>
    </source>
</evidence>
<dbReference type="AlphaFoldDB" id="A0A7E4V6U5"/>
<keyword evidence="8 11" id="KW-0067">ATP-binding</keyword>
<sequence>MTSSSIPSPPEAPADAASPPAKKAEDEQAMGLKTKADFLFLEELGEGSYSTVYLGSDRNTHTRFAIKVCSKAQIMREKKIQQIFREKECLQKLSRPESYHPFIVRLYCTFQDNESLYFVLSLASRQDLLGVLKKKKKLTVEEARFTTSEIVAALTHIHAHGIIHRDVKPENLLISQSGHIVLSDFGCAKMLEPTTPEPAPPTPAPSSEAPDGPPRTGRRCSFVGTAHYVSPEVLNNKIIHEGVDYWALGCIVFQLLAGDRPFNDVSEYFIFKRITSLRYEFPADFPDANAKSLIESLLLIDPDDRLGTRAKGGFSGFKEHPFFEGVDWKGLPDSVSPLMATK</sequence>
<dbReference type="InterPro" id="IPR039046">
    <property type="entry name" value="PDPK1"/>
</dbReference>
<keyword evidence="3 12" id="KW-0723">Serine/threonine-protein kinase</keyword>
<dbReference type="WBParaSite" id="Pan_g17266.t1">
    <property type="protein sequence ID" value="Pan_g17266.t1"/>
    <property type="gene ID" value="Pan_g17266"/>
</dbReference>
<evidence type="ECO:0000256" key="12">
    <source>
        <dbReference type="RuleBase" id="RU000304"/>
    </source>
</evidence>
<evidence type="ECO:0000256" key="10">
    <source>
        <dbReference type="ARBA" id="ARBA00048679"/>
    </source>
</evidence>
<evidence type="ECO:0000256" key="11">
    <source>
        <dbReference type="PROSITE-ProRule" id="PRU10141"/>
    </source>
</evidence>
<evidence type="ECO:0000256" key="4">
    <source>
        <dbReference type="ARBA" id="ARBA00022553"/>
    </source>
</evidence>
<proteinExistence type="inferred from homology"/>
<dbReference type="GO" id="GO:0005524">
    <property type="term" value="F:ATP binding"/>
    <property type="evidence" value="ECO:0007669"/>
    <property type="project" value="UniProtKB-UniRule"/>
</dbReference>
<reference evidence="16" key="2">
    <citation type="submission" date="2020-10" db="UniProtKB">
        <authorList>
            <consortium name="WormBaseParasite"/>
        </authorList>
    </citation>
    <scope>IDENTIFICATION</scope>
</reference>
<dbReference type="PROSITE" id="PS00107">
    <property type="entry name" value="PROTEIN_KINASE_ATP"/>
    <property type="match status" value="1"/>
</dbReference>
<comment type="similarity">
    <text evidence="1">Belongs to the protein kinase superfamily. AGC Ser/Thr protein kinase family. PDPK1 subfamily.</text>
</comment>
<dbReference type="GO" id="GO:0035556">
    <property type="term" value="P:intracellular signal transduction"/>
    <property type="evidence" value="ECO:0007669"/>
    <property type="project" value="TreeGrafter"/>
</dbReference>
<dbReference type="Pfam" id="PF00069">
    <property type="entry name" value="Pkinase"/>
    <property type="match status" value="1"/>
</dbReference>
<evidence type="ECO:0000256" key="13">
    <source>
        <dbReference type="SAM" id="MobiDB-lite"/>
    </source>
</evidence>
<evidence type="ECO:0000256" key="7">
    <source>
        <dbReference type="ARBA" id="ARBA00022777"/>
    </source>
</evidence>
<dbReference type="FunFam" id="1.10.510.10:FF:000024">
    <property type="entry name" value="Probable serine/threonine-protein kinase cot-1"/>
    <property type="match status" value="1"/>
</dbReference>
<feature type="region of interest" description="Disordered" evidence="13">
    <location>
        <begin position="1"/>
        <end position="27"/>
    </location>
</feature>